<name>A0A0F9H8L9_9ZZZZ</name>
<protein>
    <recommendedName>
        <fullName evidence="3">HNH nuclease domain-containing protein</fullName>
    </recommendedName>
</protein>
<feature type="compositionally biased region" description="Basic residues" evidence="1">
    <location>
        <begin position="16"/>
        <end position="32"/>
    </location>
</feature>
<sequence length="83" mass="9646">MAREFTSRRKSDGKPRKLRKARHPTALRRQARKIVEARRGKKLPKSSLVHHGNGINSTKGLKVLKGRRSHQKVHPGKQRRRNK</sequence>
<reference evidence="2" key="1">
    <citation type="journal article" date="2015" name="Nature">
        <title>Complex archaea that bridge the gap between prokaryotes and eukaryotes.</title>
        <authorList>
            <person name="Spang A."/>
            <person name="Saw J.H."/>
            <person name="Jorgensen S.L."/>
            <person name="Zaremba-Niedzwiedzka K."/>
            <person name="Martijn J."/>
            <person name="Lind A.E."/>
            <person name="van Eijk R."/>
            <person name="Schleper C."/>
            <person name="Guy L."/>
            <person name="Ettema T.J."/>
        </authorList>
    </citation>
    <scope>NUCLEOTIDE SEQUENCE</scope>
</reference>
<accession>A0A0F9H8L9</accession>
<feature type="region of interest" description="Disordered" evidence="1">
    <location>
        <begin position="1"/>
        <end position="83"/>
    </location>
</feature>
<evidence type="ECO:0008006" key="3">
    <source>
        <dbReference type="Google" id="ProtNLM"/>
    </source>
</evidence>
<organism evidence="2">
    <name type="scientific">marine sediment metagenome</name>
    <dbReference type="NCBI Taxonomy" id="412755"/>
    <lineage>
        <taxon>unclassified sequences</taxon>
        <taxon>metagenomes</taxon>
        <taxon>ecological metagenomes</taxon>
    </lineage>
</organism>
<comment type="caution">
    <text evidence="2">The sequence shown here is derived from an EMBL/GenBank/DDBJ whole genome shotgun (WGS) entry which is preliminary data.</text>
</comment>
<dbReference type="AlphaFoldDB" id="A0A0F9H8L9"/>
<feature type="compositionally biased region" description="Basic and acidic residues" evidence="1">
    <location>
        <begin position="1"/>
        <end position="15"/>
    </location>
</feature>
<evidence type="ECO:0000313" key="2">
    <source>
        <dbReference type="EMBL" id="KKM07479.1"/>
    </source>
</evidence>
<feature type="compositionally biased region" description="Basic residues" evidence="1">
    <location>
        <begin position="62"/>
        <end position="83"/>
    </location>
</feature>
<proteinExistence type="predicted"/>
<gene>
    <name evidence="2" type="ORF">LCGC14_1733490</name>
</gene>
<dbReference type="EMBL" id="LAZR01015761">
    <property type="protein sequence ID" value="KKM07479.1"/>
    <property type="molecule type" value="Genomic_DNA"/>
</dbReference>
<evidence type="ECO:0000256" key="1">
    <source>
        <dbReference type="SAM" id="MobiDB-lite"/>
    </source>
</evidence>